<name>A0A1F5JGD0_9BACT</name>
<protein>
    <submittedName>
        <fullName evidence="1">Uncharacterized protein</fullName>
    </submittedName>
</protein>
<accession>A0A1F5JGD0</accession>
<reference evidence="1 2" key="1">
    <citation type="journal article" date="2016" name="Nat. Commun.">
        <title>Thousands of microbial genomes shed light on interconnected biogeochemical processes in an aquifer system.</title>
        <authorList>
            <person name="Anantharaman K."/>
            <person name="Brown C.T."/>
            <person name="Hug L.A."/>
            <person name="Sharon I."/>
            <person name="Castelle C.J."/>
            <person name="Probst A.J."/>
            <person name="Thomas B.C."/>
            <person name="Singh A."/>
            <person name="Wilkins M.J."/>
            <person name="Karaoz U."/>
            <person name="Brodie E.L."/>
            <person name="Williams K.H."/>
            <person name="Hubbard S.S."/>
            <person name="Banfield J.F."/>
        </authorList>
    </citation>
    <scope>NUCLEOTIDE SEQUENCE [LARGE SCALE GENOMIC DNA]</scope>
</reference>
<comment type="caution">
    <text evidence="1">The sequence shown here is derived from an EMBL/GenBank/DDBJ whole genome shotgun (WGS) entry which is preliminary data.</text>
</comment>
<evidence type="ECO:0000313" key="1">
    <source>
        <dbReference type="EMBL" id="OGE27639.1"/>
    </source>
</evidence>
<organism evidence="1 2">
    <name type="scientific">Candidatus Daviesbacteria bacterium RIFCSPHIGHO2_01_FULL_40_11</name>
    <dbReference type="NCBI Taxonomy" id="1797762"/>
    <lineage>
        <taxon>Bacteria</taxon>
        <taxon>Candidatus Daviesiibacteriota</taxon>
    </lineage>
</organism>
<sequence length="68" mass="7539">MVEVLRPEKTTAEVVDTLDPKRQRPLLRSLQALGVCGPDDLEALFGRIPPVTRKPVELPNLHPFPTVA</sequence>
<proteinExistence type="predicted"/>
<dbReference type="EMBL" id="MFCP01000034">
    <property type="protein sequence ID" value="OGE27639.1"/>
    <property type="molecule type" value="Genomic_DNA"/>
</dbReference>
<dbReference type="AlphaFoldDB" id="A0A1F5JGD0"/>
<evidence type="ECO:0000313" key="2">
    <source>
        <dbReference type="Proteomes" id="UP000177555"/>
    </source>
</evidence>
<gene>
    <name evidence="1" type="ORF">A2867_01435</name>
</gene>
<dbReference type="Proteomes" id="UP000177555">
    <property type="component" value="Unassembled WGS sequence"/>
</dbReference>